<accession>A0A0A2ST22</accession>
<dbReference type="RefSeq" id="WP_035890804.1">
    <property type="nucleotide sequence ID" value="NZ_JNCF01000053.1"/>
</dbReference>
<feature type="compositionally biased region" description="Basic and acidic residues" evidence="1">
    <location>
        <begin position="101"/>
        <end position="116"/>
    </location>
</feature>
<dbReference type="Proteomes" id="UP000054422">
    <property type="component" value="Unassembled WGS sequence"/>
</dbReference>
<feature type="compositionally biased region" description="Basic and acidic residues" evidence="1">
    <location>
        <begin position="1"/>
        <end position="21"/>
    </location>
</feature>
<dbReference type="EMBL" id="JNCF01000053">
    <property type="protein sequence ID" value="KGP62604.1"/>
    <property type="molecule type" value="Genomic_DNA"/>
</dbReference>
<evidence type="ECO:0000256" key="1">
    <source>
        <dbReference type="SAM" id="MobiDB-lite"/>
    </source>
</evidence>
<feature type="region of interest" description="Disordered" evidence="1">
    <location>
        <begin position="88"/>
        <end position="130"/>
    </location>
</feature>
<evidence type="ECO:0000313" key="2">
    <source>
        <dbReference type="EMBL" id="KGP62604.1"/>
    </source>
</evidence>
<name>A0A0A2ST22_9GAMM</name>
<organism evidence="2 3">
    <name type="scientific">Legionella norrlandica</name>
    <dbReference type="NCBI Taxonomy" id="1498499"/>
    <lineage>
        <taxon>Bacteria</taxon>
        <taxon>Pseudomonadati</taxon>
        <taxon>Pseudomonadota</taxon>
        <taxon>Gammaproteobacteria</taxon>
        <taxon>Legionellales</taxon>
        <taxon>Legionellaceae</taxon>
        <taxon>Legionella</taxon>
    </lineage>
</organism>
<comment type="caution">
    <text evidence="2">The sequence shown here is derived from an EMBL/GenBank/DDBJ whole genome shotgun (WGS) entry which is preliminary data.</text>
</comment>
<evidence type="ECO:0000313" key="3">
    <source>
        <dbReference type="Proteomes" id="UP000054422"/>
    </source>
</evidence>
<sequence>MYTKSDKSKTMEVKAKIKQDSDFSSVPNESGISHIMMPKRNRSLSCPPLLQEQLGNNNGKPSFLVQKGIIPGLAFFNRGAYELTDMGKLISSSPLNSPQKTKLDTTSKESAQHETQDEQAEDASRFTLRN</sequence>
<feature type="compositionally biased region" description="Polar residues" evidence="1">
    <location>
        <begin position="90"/>
        <end position="100"/>
    </location>
</feature>
<proteinExistence type="predicted"/>
<feature type="compositionally biased region" description="Polar residues" evidence="1">
    <location>
        <begin position="22"/>
        <end position="31"/>
    </location>
</feature>
<reference evidence="2 3" key="1">
    <citation type="submission" date="2014-05" db="EMBL/GenBank/DDBJ databases">
        <authorList>
            <person name="Rizzardi K."/>
            <person name="Winiecka-Krusnell J."/>
            <person name="Ramliden M."/>
            <person name="Alm E."/>
            <person name="Andersson S."/>
            <person name="Byfors S."/>
        </authorList>
    </citation>
    <scope>NUCLEOTIDE SEQUENCE [LARGE SCALE GENOMIC DNA]</scope>
    <source>
        <strain evidence="2 3">LEGN</strain>
    </source>
</reference>
<protein>
    <submittedName>
        <fullName evidence="2">Uncharacterized protein</fullName>
    </submittedName>
</protein>
<dbReference type="AlphaFoldDB" id="A0A0A2ST22"/>
<feature type="region of interest" description="Disordered" evidence="1">
    <location>
        <begin position="1"/>
        <end position="38"/>
    </location>
</feature>
<gene>
    <name evidence="2" type="ORF">EP47_01245</name>
</gene>
<keyword evidence="3" id="KW-1185">Reference proteome</keyword>